<evidence type="ECO:0000259" key="1">
    <source>
        <dbReference type="Pfam" id="PF00128"/>
    </source>
</evidence>
<keyword evidence="2" id="KW-0378">Hydrolase</keyword>
<gene>
    <name evidence="2" type="ORF">HD593_005709</name>
</gene>
<dbReference type="InterPro" id="IPR017853">
    <property type="entry name" value="GH"/>
</dbReference>
<organism evidence="2 3">
    <name type="scientific">Nonomuraea rubra</name>
    <dbReference type="NCBI Taxonomy" id="46180"/>
    <lineage>
        <taxon>Bacteria</taxon>
        <taxon>Bacillati</taxon>
        <taxon>Actinomycetota</taxon>
        <taxon>Actinomycetes</taxon>
        <taxon>Streptosporangiales</taxon>
        <taxon>Streptosporangiaceae</taxon>
        <taxon>Nonomuraea</taxon>
    </lineage>
</organism>
<evidence type="ECO:0000313" key="3">
    <source>
        <dbReference type="Proteomes" id="UP000565579"/>
    </source>
</evidence>
<dbReference type="Gene3D" id="3.20.20.80">
    <property type="entry name" value="Glycosidases"/>
    <property type="match status" value="1"/>
</dbReference>
<dbReference type="Pfam" id="PF00128">
    <property type="entry name" value="Alpha-amylase"/>
    <property type="match status" value="1"/>
</dbReference>
<dbReference type="InterPro" id="IPR006047">
    <property type="entry name" value="GH13_cat_dom"/>
</dbReference>
<keyword evidence="2" id="KW-0326">Glycosidase</keyword>
<dbReference type="AlphaFoldDB" id="A0A7X0NWF8"/>
<comment type="caution">
    <text evidence="2">The sequence shown here is derived from an EMBL/GenBank/DDBJ whole genome shotgun (WGS) entry which is preliminary data.</text>
</comment>
<sequence>MDWRRQEHRHDIHQPDVHQVHERWRRIADRHDAFLVGEVYELDPRALARFVQGERLHSSFWFGLVETDWDADRIDTMIEAAVMASPRLSWVQGNHDRSRAVTRFGGGPRGRRRSLALHVLMALLPGTFWLYPGEELGETVAAQQDDPASHLHTLVRLLTARRHLAHVLASIDDVSRVRLAAPVTAYRRGALWAVANLRDTPAAGLRLPAPAVFDTDDPTVTPHRPRTGYVGLAPQQALLLAAE</sequence>
<accession>A0A7X0NWF8</accession>
<proteinExistence type="predicted"/>
<protein>
    <submittedName>
        <fullName evidence="2">Glycosidase</fullName>
    </submittedName>
</protein>
<dbReference type="GO" id="GO:0004556">
    <property type="term" value="F:alpha-amylase activity"/>
    <property type="evidence" value="ECO:0007669"/>
    <property type="project" value="TreeGrafter"/>
</dbReference>
<dbReference type="PANTHER" id="PTHR10357:SF179">
    <property type="entry name" value="NEUTRAL AND BASIC AMINO ACID TRANSPORT PROTEIN RBAT"/>
    <property type="match status" value="1"/>
</dbReference>
<dbReference type="EMBL" id="JACHMI010000001">
    <property type="protein sequence ID" value="MBB6550914.1"/>
    <property type="molecule type" value="Genomic_DNA"/>
</dbReference>
<dbReference type="GO" id="GO:0009313">
    <property type="term" value="P:oligosaccharide catabolic process"/>
    <property type="evidence" value="ECO:0007669"/>
    <property type="project" value="TreeGrafter"/>
</dbReference>
<keyword evidence="3" id="KW-1185">Reference proteome</keyword>
<reference evidence="2 3" key="1">
    <citation type="submission" date="2020-08" db="EMBL/GenBank/DDBJ databases">
        <title>Sequencing the genomes of 1000 actinobacteria strains.</title>
        <authorList>
            <person name="Klenk H.-P."/>
        </authorList>
    </citation>
    <scope>NUCLEOTIDE SEQUENCE [LARGE SCALE GENOMIC DNA]</scope>
    <source>
        <strain evidence="2 3">DSM 43768</strain>
    </source>
</reference>
<evidence type="ECO:0000313" key="2">
    <source>
        <dbReference type="EMBL" id="MBB6550914.1"/>
    </source>
</evidence>
<feature type="domain" description="Glycosyl hydrolase family 13 catalytic" evidence="1">
    <location>
        <begin position="7"/>
        <end position="140"/>
    </location>
</feature>
<dbReference type="Proteomes" id="UP000565579">
    <property type="component" value="Unassembled WGS sequence"/>
</dbReference>
<dbReference type="SUPFAM" id="SSF51445">
    <property type="entry name" value="(Trans)glycosidases"/>
    <property type="match status" value="1"/>
</dbReference>
<name>A0A7X0NWF8_9ACTN</name>
<dbReference type="PANTHER" id="PTHR10357">
    <property type="entry name" value="ALPHA-AMYLASE FAMILY MEMBER"/>
    <property type="match status" value="1"/>
</dbReference>